<dbReference type="EMBL" id="RRYP01016623">
    <property type="protein sequence ID" value="TNV74796.1"/>
    <property type="molecule type" value="Genomic_DNA"/>
</dbReference>
<evidence type="ECO:0000313" key="2">
    <source>
        <dbReference type="Proteomes" id="UP000785679"/>
    </source>
</evidence>
<gene>
    <name evidence="1" type="ORF">FGO68_gene11632</name>
</gene>
<evidence type="ECO:0000313" key="1">
    <source>
        <dbReference type="EMBL" id="TNV74796.1"/>
    </source>
</evidence>
<dbReference type="Proteomes" id="UP000785679">
    <property type="component" value="Unassembled WGS sequence"/>
</dbReference>
<comment type="caution">
    <text evidence="1">The sequence shown here is derived from an EMBL/GenBank/DDBJ whole genome shotgun (WGS) entry which is preliminary data.</text>
</comment>
<proteinExistence type="predicted"/>
<name>A0A8J8SYB4_HALGN</name>
<keyword evidence="2" id="KW-1185">Reference proteome</keyword>
<accession>A0A8J8SYB4</accession>
<dbReference type="AlphaFoldDB" id="A0A8J8SYB4"/>
<reference evidence="1" key="1">
    <citation type="submission" date="2019-06" db="EMBL/GenBank/DDBJ databases">
        <authorList>
            <person name="Zheng W."/>
        </authorList>
    </citation>
    <scope>NUCLEOTIDE SEQUENCE</scope>
    <source>
        <strain evidence="1">QDHG01</strain>
    </source>
</reference>
<sequence length="135" mass="15458">MEIAPTHNHGFPIREYEWVVAATVHFNFERLFGVKNSLQRRAMDLGDAPHRVRVLHIVLIFNVASLGHQLSHDFTHYVLTRVDSDQLYSLVESSGVSLEGYETKSANSLYTFNDHNGFLHSARSYPAYELRAINQ</sequence>
<protein>
    <submittedName>
        <fullName evidence="1">Uncharacterized protein</fullName>
    </submittedName>
</protein>
<organism evidence="1 2">
    <name type="scientific">Halteria grandinella</name>
    <dbReference type="NCBI Taxonomy" id="5974"/>
    <lineage>
        <taxon>Eukaryota</taxon>
        <taxon>Sar</taxon>
        <taxon>Alveolata</taxon>
        <taxon>Ciliophora</taxon>
        <taxon>Intramacronucleata</taxon>
        <taxon>Spirotrichea</taxon>
        <taxon>Stichotrichia</taxon>
        <taxon>Sporadotrichida</taxon>
        <taxon>Halteriidae</taxon>
        <taxon>Halteria</taxon>
    </lineage>
</organism>